<gene>
    <name evidence="3" type="ORF">P7K49_006737</name>
</gene>
<comment type="caution">
    <text evidence="3">The sequence shown here is derived from an EMBL/GenBank/DDBJ whole genome shotgun (WGS) entry which is preliminary data.</text>
</comment>
<keyword evidence="1" id="KW-0031">Aminopeptidase</keyword>
<dbReference type="PANTHER" id="PTHR11533">
    <property type="entry name" value="PROTEASE M1 ZINC METALLOPROTEASE"/>
    <property type="match status" value="1"/>
</dbReference>
<keyword evidence="4" id="KW-1185">Reference proteome</keyword>
<dbReference type="InterPro" id="IPR045357">
    <property type="entry name" value="Aminopeptidase_N-like_N"/>
</dbReference>
<name>A0ABQ9W3B0_SAGOE</name>
<dbReference type="EMBL" id="JASSZA010000003">
    <property type="protein sequence ID" value="KAK2116111.1"/>
    <property type="molecule type" value="Genomic_DNA"/>
</dbReference>
<proteinExistence type="predicted"/>
<protein>
    <recommendedName>
        <fullName evidence="2">Aminopeptidase N-like N-terminal domain-containing protein</fullName>
    </recommendedName>
</protein>
<evidence type="ECO:0000313" key="4">
    <source>
        <dbReference type="Proteomes" id="UP001266305"/>
    </source>
</evidence>
<keyword evidence="1" id="KW-0378">Hydrolase</keyword>
<dbReference type="Pfam" id="PF17900">
    <property type="entry name" value="Peptidase_M1_N"/>
    <property type="match status" value="1"/>
</dbReference>
<feature type="domain" description="Aminopeptidase N-like N-terminal" evidence="2">
    <location>
        <begin position="48"/>
        <end position="163"/>
    </location>
</feature>
<dbReference type="Proteomes" id="UP001266305">
    <property type="component" value="Unassembled WGS sequence"/>
</dbReference>
<keyword evidence="1" id="KW-0645">Protease</keyword>
<dbReference type="InterPro" id="IPR042097">
    <property type="entry name" value="Aminopeptidase_N-like_N_sf"/>
</dbReference>
<dbReference type="InterPro" id="IPR050344">
    <property type="entry name" value="Peptidase_M1_aminopeptidases"/>
</dbReference>
<evidence type="ECO:0000259" key="2">
    <source>
        <dbReference type="Pfam" id="PF17900"/>
    </source>
</evidence>
<sequence>MWPFSGRALRRLLPTNLLPRPAPRVLLPRTRASARPWKNFRLPDFINPVHYDLHVKPLLEQDTYTGTVSISINLSAPSRHLWLHLRETRITQLPVLKRPSGDQVQVRRCFEYKPQEYVVLEAEEELTPSGGDGLYLLTMEFAGWLNGSLVGFYRTTYTENGQVK</sequence>
<dbReference type="Gene3D" id="2.60.40.1730">
    <property type="entry name" value="tricorn interacting facor f3 domain"/>
    <property type="match status" value="1"/>
</dbReference>
<organism evidence="3 4">
    <name type="scientific">Saguinus oedipus</name>
    <name type="common">Cotton-top tamarin</name>
    <name type="synonym">Oedipomidas oedipus</name>
    <dbReference type="NCBI Taxonomy" id="9490"/>
    <lineage>
        <taxon>Eukaryota</taxon>
        <taxon>Metazoa</taxon>
        <taxon>Chordata</taxon>
        <taxon>Craniata</taxon>
        <taxon>Vertebrata</taxon>
        <taxon>Euteleostomi</taxon>
        <taxon>Mammalia</taxon>
        <taxon>Eutheria</taxon>
        <taxon>Euarchontoglires</taxon>
        <taxon>Primates</taxon>
        <taxon>Haplorrhini</taxon>
        <taxon>Platyrrhini</taxon>
        <taxon>Cebidae</taxon>
        <taxon>Callitrichinae</taxon>
        <taxon>Saguinus</taxon>
    </lineage>
</organism>
<dbReference type="SUPFAM" id="SSF63737">
    <property type="entry name" value="Leukotriene A4 hydrolase N-terminal domain"/>
    <property type="match status" value="1"/>
</dbReference>
<dbReference type="PANTHER" id="PTHR11533:SF276">
    <property type="entry name" value="GLUTAMYL AMINOPEPTIDASE"/>
    <property type="match status" value="1"/>
</dbReference>
<evidence type="ECO:0000313" key="3">
    <source>
        <dbReference type="EMBL" id="KAK2116111.1"/>
    </source>
</evidence>
<accession>A0ABQ9W3B0</accession>
<evidence type="ECO:0000256" key="1">
    <source>
        <dbReference type="ARBA" id="ARBA00022438"/>
    </source>
</evidence>
<reference evidence="3 4" key="1">
    <citation type="submission" date="2023-05" db="EMBL/GenBank/DDBJ databases">
        <title>B98-5 Cell Line De Novo Hybrid Assembly: An Optical Mapping Approach.</title>
        <authorList>
            <person name="Kananen K."/>
            <person name="Auerbach J.A."/>
            <person name="Kautto E."/>
            <person name="Blachly J.S."/>
        </authorList>
    </citation>
    <scope>NUCLEOTIDE SEQUENCE [LARGE SCALE GENOMIC DNA]</scope>
    <source>
        <strain evidence="3">B95-8</strain>
        <tissue evidence="3">Cell line</tissue>
    </source>
</reference>